<keyword evidence="7 11" id="KW-0658">Purine biosynthesis</keyword>
<protein>
    <recommendedName>
        <fullName evidence="4 11">Phosphoribosylaminoimidazole-succinocarboxamide synthase</fullName>
        <ecNumber evidence="3 11">6.3.2.6</ecNumber>
    </recommendedName>
    <alternativeName>
        <fullName evidence="9 11">SAICAR synthetase</fullName>
    </alternativeName>
</protein>
<evidence type="ECO:0000313" key="13">
    <source>
        <dbReference type="EMBL" id="TMJ07158.1"/>
    </source>
</evidence>
<comment type="catalytic activity">
    <reaction evidence="10 11">
        <text>5-amino-1-(5-phospho-D-ribosyl)imidazole-4-carboxylate + L-aspartate + ATP = (2S)-2-[5-amino-1-(5-phospho-beta-D-ribosyl)imidazole-4-carboxamido]succinate + ADP + phosphate + 2 H(+)</text>
        <dbReference type="Rhea" id="RHEA:22628"/>
        <dbReference type="ChEBI" id="CHEBI:15378"/>
        <dbReference type="ChEBI" id="CHEBI:29991"/>
        <dbReference type="ChEBI" id="CHEBI:30616"/>
        <dbReference type="ChEBI" id="CHEBI:43474"/>
        <dbReference type="ChEBI" id="CHEBI:58443"/>
        <dbReference type="ChEBI" id="CHEBI:77657"/>
        <dbReference type="ChEBI" id="CHEBI:456216"/>
        <dbReference type="EC" id="6.3.2.6"/>
    </reaction>
</comment>
<evidence type="ECO:0000256" key="11">
    <source>
        <dbReference type="HAMAP-Rule" id="MF_00137"/>
    </source>
</evidence>
<name>A0A537LGL7_9BACT</name>
<dbReference type="GO" id="GO:0004639">
    <property type="term" value="F:phosphoribosylaminoimidazolesuccinocarboxamide synthase activity"/>
    <property type="evidence" value="ECO:0007669"/>
    <property type="project" value="UniProtKB-UniRule"/>
</dbReference>
<dbReference type="EMBL" id="VBAM01000504">
    <property type="protein sequence ID" value="TMJ07158.1"/>
    <property type="molecule type" value="Genomic_DNA"/>
</dbReference>
<dbReference type="Pfam" id="PF01259">
    <property type="entry name" value="SAICAR_synt"/>
    <property type="match status" value="1"/>
</dbReference>
<evidence type="ECO:0000256" key="4">
    <source>
        <dbReference type="ARBA" id="ARBA00016460"/>
    </source>
</evidence>
<dbReference type="PANTHER" id="PTHR43700:SF1">
    <property type="entry name" value="PHOSPHORIBOSYLAMINOIMIDAZOLE-SUCCINOCARBOXAMIDE SYNTHASE"/>
    <property type="match status" value="1"/>
</dbReference>
<comment type="caution">
    <text evidence="13">The sequence shown here is derived from an EMBL/GenBank/DDBJ whole genome shotgun (WGS) entry which is preliminary data.</text>
</comment>
<sequence>MHERAGEGRSPVVMETDLGLPRFSQGKVRDIYDLGDQLLIVATDRLSAFDVVLPTGIPDKGRVLTGLSAFWFDRVARMMPTHFITADVTAFPRPLRERRALLDGRSMIVRKLRRIDIECVVRGYLAGSAWKEYAATGYVGGTTPLPRGLRLGSRLPAPVFTPATKAASGHDENISQARMAEIVGDALTRWLREASLAIYREAAGLAERCGLLLADTKFEFGLDGTTVVLIDEALTPDSSRFWDAAAHAATGSTESYDKQVVRDYLERVGWNKQPPAPALPAEVVGMTRARYLEAYRRLTGEPLAAA</sequence>
<keyword evidence="6 11" id="KW-0547">Nucleotide-binding</keyword>
<gene>
    <name evidence="11" type="primary">purC</name>
    <name evidence="13" type="ORF">E6H02_11775</name>
</gene>
<comment type="pathway">
    <text evidence="1 11">Purine metabolism; IMP biosynthesis via de novo pathway; 5-amino-1-(5-phospho-D-ribosyl)imidazole-4-carboxamide from 5-amino-1-(5-phospho-D-ribosyl)imidazole-4-carboxylate: step 1/2.</text>
</comment>
<dbReference type="UniPathway" id="UPA00074">
    <property type="reaction ID" value="UER00131"/>
</dbReference>
<dbReference type="GO" id="GO:0006189">
    <property type="term" value="P:'de novo' IMP biosynthetic process"/>
    <property type="evidence" value="ECO:0007669"/>
    <property type="project" value="UniProtKB-UniRule"/>
</dbReference>
<dbReference type="EC" id="6.3.2.6" evidence="3 11"/>
<dbReference type="Gene3D" id="3.30.200.20">
    <property type="entry name" value="Phosphorylase Kinase, domain 1"/>
    <property type="match status" value="1"/>
</dbReference>
<dbReference type="InterPro" id="IPR018236">
    <property type="entry name" value="SAICAR_synthetase_CS"/>
</dbReference>
<evidence type="ECO:0000256" key="1">
    <source>
        <dbReference type="ARBA" id="ARBA00004672"/>
    </source>
</evidence>
<reference evidence="13 14" key="1">
    <citation type="journal article" date="2019" name="Nat. Microbiol.">
        <title>Mediterranean grassland soil C-N compound turnover is dependent on rainfall and depth, and is mediated by genomically divergent microorganisms.</title>
        <authorList>
            <person name="Diamond S."/>
            <person name="Andeer P.F."/>
            <person name="Li Z."/>
            <person name="Crits-Christoph A."/>
            <person name="Burstein D."/>
            <person name="Anantharaman K."/>
            <person name="Lane K.R."/>
            <person name="Thomas B.C."/>
            <person name="Pan C."/>
            <person name="Northen T.R."/>
            <person name="Banfield J.F."/>
        </authorList>
    </citation>
    <scope>NUCLEOTIDE SEQUENCE [LARGE SCALE GENOMIC DNA]</scope>
    <source>
        <strain evidence="13">NP_5</strain>
    </source>
</reference>
<comment type="similarity">
    <text evidence="2 11">Belongs to the SAICAR synthetase family.</text>
</comment>
<dbReference type="NCBIfam" id="TIGR00081">
    <property type="entry name" value="purC"/>
    <property type="match status" value="1"/>
</dbReference>
<evidence type="ECO:0000256" key="9">
    <source>
        <dbReference type="ARBA" id="ARBA00030409"/>
    </source>
</evidence>
<keyword evidence="8 11" id="KW-0067">ATP-binding</keyword>
<evidence type="ECO:0000256" key="3">
    <source>
        <dbReference type="ARBA" id="ARBA00012217"/>
    </source>
</evidence>
<dbReference type="Proteomes" id="UP000320393">
    <property type="component" value="Unassembled WGS sequence"/>
</dbReference>
<dbReference type="CDD" id="cd01414">
    <property type="entry name" value="SAICAR_synt_Sc"/>
    <property type="match status" value="1"/>
</dbReference>
<dbReference type="SUPFAM" id="SSF56104">
    <property type="entry name" value="SAICAR synthase-like"/>
    <property type="match status" value="1"/>
</dbReference>
<dbReference type="HAMAP" id="MF_00137">
    <property type="entry name" value="SAICAR_synth"/>
    <property type="match status" value="1"/>
</dbReference>
<evidence type="ECO:0000256" key="5">
    <source>
        <dbReference type="ARBA" id="ARBA00022598"/>
    </source>
</evidence>
<evidence type="ECO:0000256" key="10">
    <source>
        <dbReference type="ARBA" id="ARBA00048475"/>
    </source>
</evidence>
<proteinExistence type="inferred from homology"/>
<dbReference type="PANTHER" id="PTHR43700">
    <property type="entry name" value="PHOSPHORIBOSYLAMINOIMIDAZOLE-SUCCINOCARBOXAMIDE SYNTHASE"/>
    <property type="match status" value="1"/>
</dbReference>
<evidence type="ECO:0000256" key="7">
    <source>
        <dbReference type="ARBA" id="ARBA00022755"/>
    </source>
</evidence>
<evidence type="ECO:0000256" key="2">
    <source>
        <dbReference type="ARBA" id="ARBA00010190"/>
    </source>
</evidence>
<dbReference type="AlphaFoldDB" id="A0A537LGL7"/>
<dbReference type="InterPro" id="IPR001636">
    <property type="entry name" value="SAICAR_synth"/>
</dbReference>
<keyword evidence="5 11" id="KW-0436">Ligase</keyword>
<evidence type="ECO:0000313" key="14">
    <source>
        <dbReference type="Proteomes" id="UP000320393"/>
    </source>
</evidence>
<evidence type="ECO:0000256" key="6">
    <source>
        <dbReference type="ARBA" id="ARBA00022741"/>
    </source>
</evidence>
<evidence type="ECO:0000259" key="12">
    <source>
        <dbReference type="Pfam" id="PF01259"/>
    </source>
</evidence>
<dbReference type="NCBIfam" id="NF010568">
    <property type="entry name" value="PRK13961.1"/>
    <property type="match status" value="1"/>
</dbReference>
<dbReference type="GO" id="GO:0005524">
    <property type="term" value="F:ATP binding"/>
    <property type="evidence" value="ECO:0007669"/>
    <property type="project" value="UniProtKB-KW"/>
</dbReference>
<dbReference type="InterPro" id="IPR028923">
    <property type="entry name" value="SAICAR_synt/ADE2_N"/>
</dbReference>
<organism evidence="13 14">
    <name type="scientific">Candidatus Segetimicrobium genomatis</name>
    <dbReference type="NCBI Taxonomy" id="2569760"/>
    <lineage>
        <taxon>Bacteria</taxon>
        <taxon>Bacillati</taxon>
        <taxon>Candidatus Sysuimicrobiota</taxon>
        <taxon>Candidatus Sysuimicrobiia</taxon>
        <taxon>Candidatus Sysuimicrobiales</taxon>
        <taxon>Candidatus Segetimicrobiaceae</taxon>
        <taxon>Candidatus Segetimicrobium</taxon>
    </lineage>
</organism>
<feature type="domain" description="SAICAR synthetase/ADE2 N-terminal" evidence="12">
    <location>
        <begin position="23"/>
        <end position="274"/>
    </location>
</feature>
<dbReference type="Gene3D" id="3.30.470.20">
    <property type="entry name" value="ATP-grasp fold, B domain"/>
    <property type="match status" value="1"/>
</dbReference>
<dbReference type="PROSITE" id="PS01058">
    <property type="entry name" value="SAICAR_SYNTHETASE_2"/>
    <property type="match status" value="1"/>
</dbReference>
<evidence type="ECO:0000256" key="8">
    <source>
        <dbReference type="ARBA" id="ARBA00022840"/>
    </source>
</evidence>
<accession>A0A537LGL7</accession>
<dbReference type="GO" id="GO:0005737">
    <property type="term" value="C:cytoplasm"/>
    <property type="evidence" value="ECO:0007669"/>
    <property type="project" value="TreeGrafter"/>
</dbReference>